<dbReference type="AlphaFoldDB" id="D3FEY9"/>
<dbReference type="HOGENOM" id="CLU_3342583_0_0_11"/>
<dbReference type="Proteomes" id="UP000008229">
    <property type="component" value="Chromosome"/>
</dbReference>
<organism evidence="1 2">
    <name type="scientific">Conexibacter woesei (strain DSM 14684 / CCUG 47730 / CIP 108061 / JCM 11494 / NBRC 100937 / ID131577)</name>
    <dbReference type="NCBI Taxonomy" id="469383"/>
    <lineage>
        <taxon>Bacteria</taxon>
        <taxon>Bacillati</taxon>
        <taxon>Actinomycetota</taxon>
        <taxon>Thermoleophilia</taxon>
        <taxon>Solirubrobacterales</taxon>
        <taxon>Conexibacteraceae</taxon>
        <taxon>Conexibacter</taxon>
    </lineage>
</organism>
<reference evidence="1 2" key="1">
    <citation type="journal article" date="2010" name="Stand. Genomic Sci.">
        <title>Complete genome sequence of Conexibacter woesei type strain (ID131577).</title>
        <authorList>
            <person name="Pukall R."/>
            <person name="Lapidus A."/>
            <person name="Glavina Del Rio T."/>
            <person name="Copeland A."/>
            <person name="Tice H."/>
            <person name="Cheng J.-F."/>
            <person name="Lucas S."/>
            <person name="Chen F."/>
            <person name="Nolan M."/>
            <person name="Bruce D."/>
            <person name="Goodwin L."/>
            <person name="Pitluck S."/>
            <person name="Mavromatis K."/>
            <person name="Ivanova N."/>
            <person name="Ovchinnikova G."/>
            <person name="Pati A."/>
            <person name="Chen A."/>
            <person name="Palaniappan K."/>
            <person name="Land M."/>
            <person name="Hauser L."/>
            <person name="Chang Y.-J."/>
            <person name="Jeffries C.D."/>
            <person name="Chain P."/>
            <person name="Meincke L."/>
            <person name="Sims D."/>
            <person name="Brettin T."/>
            <person name="Detter J.C."/>
            <person name="Rohde M."/>
            <person name="Goeker M."/>
            <person name="Bristow J."/>
            <person name="Eisen J.A."/>
            <person name="Markowitz V."/>
            <person name="Kyrpides N.C."/>
            <person name="Klenk H.-P."/>
            <person name="Hugenholtz P."/>
        </authorList>
    </citation>
    <scope>NUCLEOTIDE SEQUENCE [LARGE SCALE GENOMIC DNA]</scope>
    <source>
        <strain evidence="2">DSM 14684 / CIP 108061 / JCM 11494 / NBRC 100937 / ID131577</strain>
    </source>
</reference>
<proteinExistence type="predicted"/>
<gene>
    <name evidence="1" type="ordered locus">Cwoe_3288</name>
</gene>
<sequence>MGNGTTFQVWSPAAGNFYHGYSFALLSSGYVNGNYLC</sequence>
<evidence type="ECO:0000313" key="1">
    <source>
        <dbReference type="EMBL" id="ADB51706.1"/>
    </source>
</evidence>
<protein>
    <submittedName>
        <fullName evidence="1">Uncharacterized protein</fullName>
    </submittedName>
</protein>
<accession>D3FEY9</accession>
<dbReference type="EMBL" id="CP001854">
    <property type="protein sequence ID" value="ADB51706.1"/>
    <property type="molecule type" value="Genomic_DNA"/>
</dbReference>
<keyword evidence="2" id="KW-1185">Reference proteome</keyword>
<evidence type="ECO:0000313" key="2">
    <source>
        <dbReference type="Proteomes" id="UP000008229"/>
    </source>
</evidence>
<reference evidence="2" key="2">
    <citation type="submission" date="2010-01" db="EMBL/GenBank/DDBJ databases">
        <title>The complete genome of Conexibacter woesei DSM 14684.</title>
        <authorList>
            <consortium name="US DOE Joint Genome Institute (JGI-PGF)"/>
            <person name="Lucas S."/>
            <person name="Copeland A."/>
            <person name="Lapidus A."/>
            <person name="Glavina del Rio T."/>
            <person name="Dalin E."/>
            <person name="Tice H."/>
            <person name="Bruce D."/>
            <person name="Goodwin L."/>
            <person name="Pitluck S."/>
            <person name="Kyrpides N."/>
            <person name="Mavromatis K."/>
            <person name="Ivanova N."/>
            <person name="Mikhailova N."/>
            <person name="Chertkov O."/>
            <person name="Brettin T."/>
            <person name="Detter J.C."/>
            <person name="Han C."/>
            <person name="Larimer F."/>
            <person name="Land M."/>
            <person name="Hauser L."/>
            <person name="Markowitz V."/>
            <person name="Cheng J.-F."/>
            <person name="Hugenholtz P."/>
            <person name="Woyke T."/>
            <person name="Wu D."/>
            <person name="Pukall R."/>
            <person name="Steenblock K."/>
            <person name="Schneider S."/>
            <person name="Klenk H.-P."/>
            <person name="Eisen J.A."/>
        </authorList>
    </citation>
    <scope>NUCLEOTIDE SEQUENCE [LARGE SCALE GENOMIC DNA]</scope>
    <source>
        <strain evidence="2">DSM 14684 / CIP 108061 / JCM 11494 / NBRC 100937 / ID131577</strain>
    </source>
</reference>
<dbReference type="KEGG" id="cwo:Cwoe_3288"/>
<name>D3FEY9_CONWI</name>